<dbReference type="EMBL" id="JAAGNZ010000001">
    <property type="protein sequence ID" value="NEU67090.1"/>
    <property type="molecule type" value="Genomic_DNA"/>
</dbReference>
<reference evidence="1 2" key="1">
    <citation type="submission" date="2020-02" db="EMBL/GenBank/DDBJ databases">
        <title>Draft genome sequence of two Spirosoma agri KCTC 52727 and Spirosoma terrae KCTC 52035.</title>
        <authorList>
            <person name="Rojas J."/>
            <person name="Ambika Manirajan B."/>
            <person name="Ratering S."/>
            <person name="Suarez C."/>
            <person name="Schnell S."/>
        </authorList>
    </citation>
    <scope>NUCLEOTIDE SEQUENCE [LARGE SCALE GENOMIC DNA]</scope>
    <source>
        <strain evidence="1 2">KCTC 52727</strain>
    </source>
</reference>
<evidence type="ECO:0000313" key="1">
    <source>
        <dbReference type="EMBL" id="NEU67090.1"/>
    </source>
</evidence>
<gene>
    <name evidence="1" type="ORF">GK091_09390</name>
</gene>
<name>A0A6M0IFM9_9BACT</name>
<protein>
    <recommendedName>
        <fullName evidence="3">Phage major capsid protein</fullName>
    </recommendedName>
</protein>
<dbReference type="RefSeq" id="WP_164036660.1">
    <property type="nucleotide sequence ID" value="NZ_JAAGNZ010000001.1"/>
</dbReference>
<proteinExistence type="predicted"/>
<evidence type="ECO:0008006" key="3">
    <source>
        <dbReference type="Google" id="ProtNLM"/>
    </source>
</evidence>
<keyword evidence="2" id="KW-1185">Reference proteome</keyword>
<evidence type="ECO:0000313" key="2">
    <source>
        <dbReference type="Proteomes" id="UP000477386"/>
    </source>
</evidence>
<dbReference type="Proteomes" id="UP000477386">
    <property type="component" value="Unassembled WGS sequence"/>
</dbReference>
<accession>A0A6M0IFM9</accession>
<dbReference type="AlphaFoldDB" id="A0A6M0IFM9"/>
<sequence>MAGSLDLSKLADKLKENVADYSTIFHLNLANGFKIKQDRLFTGFQIRDKVPLIRSSSDPMVQPGRTGNTNFKGGVSLANREGILRPFKVDLKLDEKQIYAWSKTYLAKRTAVDSSDIYSFPAMNWYMGEINKQIGKDVHGAIWQGVFNPTGNSHIDITDGLDILFDLGYATTGTGAVGDIPSTNMVTAAATINQSNILTEIQALAMRFFEVMDNPLDEEGVMALDPILYVHMINALNAQLSNSSQIVYRDGNVIRLAILPNVTIEPRSWLKSTSKIFLTLLGNLAVLGPEEDSSDVPSIQIEKADRAIKLFIDGEIGINYCDGRVLFMNSK</sequence>
<comment type="caution">
    <text evidence="1">The sequence shown here is derived from an EMBL/GenBank/DDBJ whole genome shotgun (WGS) entry which is preliminary data.</text>
</comment>
<organism evidence="1 2">
    <name type="scientific">Spirosoma agri</name>
    <dbReference type="NCBI Taxonomy" id="1987381"/>
    <lineage>
        <taxon>Bacteria</taxon>
        <taxon>Pseudomonadati</taxon>
        <taxon>Bacteroidota</taxon>
        <taxon>Cytophagia</taxon>
        <taxon>Cytophagales</taxon>
        <taxon>Cytophagaceae</taxon>
        <taxon>Spirosoma</taxon>
    </lineage>
</organism>